<dbReference type="EMBL" id="CAJDYZ010012436">
    <property type="protein sequence ID" value="CAD1480663.1"/>
    <property type="molecule type" value="Genomic_DNA"/>
</dbReference>
<gene>
    <name evidence="1" type="ORF">MHI_LOCUS955937</name>
</gene>
<keyword evidence="2" id="KW-1185">Reference proteome</keyword>
<feature type="non-terminal residue" evidence="1">
    <location>
        <position position="35"/>
    </location>
</feature>
<dbReference type="Proteomes" id="UP000752696">
    <property type="component" value="Unassembled WGS sequence"/>
</dbReference>
<accession>A0A6V7HLG4</accession>
<evidence type="ECO:0000313" key="2">
    <source>
        <dbReference type="Proteomes" id="UP000752696"/>
    </source>
</evidence>
<feature type="non-terminal residue" evidence="1">
    <location>
        <position position="1"/>
    </location>
</feature>
<organism evidence="1 2">
    <name type="scientific">Heterotrigona itama</name>
    <dbReference type="NCBI Taxonomy" id="395501"/>
    <lineage>
        <taxon>Eukaryota</taxon>
        <taxon>Metazoa</taxon>
        <taxon>Ecdysozoa</taxon>
        <taxon>Arthropoda</taxon>
        <taxon>Hexapoda</taxon>
        <taxon>Insecta</taxon>
        <taxon>Pterygota</taxon>
        <taxon>Neoptera</taxon>
        <taxon>Endopterygota</taxon>
        <taxon>Hymenoptera</taxon>
        <taxon>Apocrita</taxon>
        <taxon>Aculeata</taxon>
        <taxon>Apoidea</taxon>
        <taxon>Anthophila</taxon>
        <taxon>Apidae</taxon>
        <taxon>Heterotrigona</taxon>
    </lineage>
</organism>
<reference evidence="1" key="1">
    <citation type="submission" date="2020-07" db="EMBL/GenBank/DDBJ databases">
        <authorList>
            <person name="Nazaruddin N."/>
        </authorList>
    </citation>
    <scope>NUCLEOTIDE SEQUENCE</scope>
</reference>
<name>A0A6V7HLG4_9HYME</name>
<proteinExistence type="predicted"/>
<dbReference type="AlphaFoldDB" id="A0A6V7HLG4"/>
<evidence type="ECO:0000313" key="1">
    <source>
        <dbReference type="EMBL" id="CAD1480663.1"/>
    </source>
</evidence>
<sequence length="35" mass="3972">IKVILYHGYLIPISVKMADACQSVKGSYNLFTREL</sequence>
<comment type="caution">
    <text evidence="1">The sequence shown here is derived from an EMBL/GenBank/DDBJ whole genome shotgun (WGS) entry which is preliminary data.</text>
</comment>
<protein>
    <submittedName>
        <fullName evidence="1">Uncharacterized protein</fullName>
    </submittedName>
</protein>